<dbReference type="SUPFAM" id="SSF54285">
    <property type="entry name" value="MoaD/ThiS"/>
    <property type="match status" value="1"/>
</dbReference>
<protein>
    <submittedName>
        <fullName evidence="1">Unannotated protein</fullName>
    </submittedName>
</protein>
<dbReference type="CDD" id="cd17040">
    <property type="entry name" value="Ubl_MoaD_like"/>
    <property type="match status" value="1"/>
</dbReference>
<dbReference type="EMBL" id="CAEZXJ010000003">
    <property type="protein sequence ID" value="CAB4678312.1"/>
    <property type="molecule type" value="Genomic_DNA"/>
</dbReference>
<dbReference type="InterPro" id="IPR016155">
    <property type="entry name" value="Mopterin_synth/thiamin_S_b"/>
</dbReference>
<accession>A0A6J6MWU6</accession>
<dbReference type="Gene3D" id="3.10.20.30">
    <property type="match status" value="1"/>
</dbReference>
<dbReference type="Pfam" id="PF02597">
    <property type="entry name" value="ThiS"/>
    <property type="match status" value="1"/>
</dbReference>
<evidence type="ECO:0000313" key="1">
    <source>
        <dbReference type="EMBL" id="CAB4678312.1"/>
    </source>
</evidence>
<gene>
    <name evidence="1" type="ORF">UFOPK2372_00066</name>
</gene>
<proteinExistence type="predicted"/>
<sequence length="79" mass="7916">MAIVNFYAAARAASGVSESQIEGATLGEIIASASAKHPKLIAILPGCSYLVNGAAESNNDLKVSAGDVIDILPRFAGGA</sequence>
<dbReference type="InterPro" id="IPR003749">
    <property type="entry name" value="ThiS/MoaD-like"/>
</dbReference>
<reference evidence="1" key="1">
    <citation type="submission" date="2020-05" db="EMBL/GenBank/DDBJ databases">
        <authorList>
            <person name="Chiriac C."/>
            <person name="Salcher M."/>
            <person name="Ghai R."/>
            <person name="Kavagutti S V."/>
        </authorList>
    </citation>
    <scope>NUCLEOTIDE SEQUENCE</scope>
</reference>
<organism evidence="1">
    <name type="scientific">freshwater metagenome</name>
    <dbReference type="NCBI Taxonomy" id="449393"/>
    <lineage>
        <taxon>unclassified sequences</taxon>
        <taxon>metagenomes</taxon>
        <taxon>ecological metagenomes</taxon>
    </lineage>
</organism>
<name>A0A6J6MWU6_9ZZZZ</name>
<dbReference type="InterPro" id="IPR012675">
    <property type="entry name" value="Beta-grasp_dom_sf"/>
</dbReference>
<dbReference type="AlphaFoldDB" id="A0A6J6MWU6"/>